<name>A0A6A2ZZT5_HIBSY</name>
<protein>
    <submittedName>
        <fullName evidence="2">Uncharacterized protein</fullName>
    </submittedName>
</protein>
<proteinExistence type="predicted"/>
<reference evidence="2" key="1">
    <citation type="submission" date="2019-09" db="EMBL/GenBank/DDBJ databases">
        <title>Draft genome information of white flower Hibiscus syriacus.</title>
        <authorList>
            <person name="Kim Y.-M."/>
        </authorList>
    </citation>
    <scope>NUCLEOTIDE SEQUENCE [LARGE SCALE GENOMIC DNA]</scope>
    <source>
        <strain evidence="2">YM2019G1</strain>
    </source>
</reference>
<evidence type="ECO:0000313" key="2">
    <source>
        <dbReference type="EMBL" id="KAE8697398.1"/>
    </source>
</evidence>
<gene>
    <name evidence="2" type="ORF">F3Y22_tig00110621pilonHSYRG00192</name>
</gene>
<feature type="region of interest" description="Disordered" evidence="1">
    <location>
        <begin position="1"/>
        <end position="31"/>
    </location>
</feature>
<comment type="caution">
    <text evidence="2">The sequence shown here is derived from an EMBL/GenBank/DDBJ whole genome shotgun (WGS) entry which is preliminary data.</text>
</comment>
<organism evidence="2 3">
    <name type="scientific">Hibiscus syriacus</name>
    <name type="common">Rose of Sharon</name>
    <dbReference type="NCBI Taxonomy" id="106335"/>
    <lineage>
        <taxon>Eukaryota</taxon>
        <taxon>Viridiplantae</taxon>
        <taxon>Streptophyta</taxon>
        <taxon>Embryophyta</taxon>
        <taxon>Tracheophyta</taxon>
        <taxon>Spermatophyta</taxon>
        <taxon>Magnoliopsida</taxon>
        <taxon>eudicotyledons</taxon>
        <taxon>Gunneridae</taxon>
        <taxon>Pentapetalae</taxon>
        <taxon>rosids</taxon>
        <taxon>malvids</taxon>
        <taxon>Malvales</taxon>
        <taxon>Malvaceae</taxon>
        <taxon>Malvoideae</taxon>
        <taxon>Hibiscus</taxon>
    </lineage>
</organism>
<keyword evidence="3" id="KW-1185">Reference proteome</keyword>
<accession>A0A6A2ZZT5</accession>
<dbReference type="EMBL" id="VEPZ02001051">
    <property type="protein sequence ID" value="KAE8697398.1"/>
    <property type="molecule type" value="Genomic_DNA"/>
</dbReference>
<sequence length="140" mass="15951">MHEISSNARPGFKERSLEHMSTQSGCNCGRMSLEKGRQNETYLERPKSAIFSIKSSLGPESRMFYSNESTMKKKVILSNELLVFFGVVTTPSNQPHGAALGKEGRWHALVEKKNQEDRKGKLHVVNWANREQTWCIPERS</sequence>
<dbReference type="AlphaFoldDB" id="A0A6A2ZZT5"/>
<dbReference type="Proteomes" id="UP000436088">
    <property type="component" value="Unassembled WGS sequence"/>
</dbReference>
<evidence type="ECO:0000256" key="1">
    <source>
        <dbReference type="SAM" id="MobiDB-lite"/>
    </source>
</evidence>
<evidence type="ECO:0000313" key="3">
    <source>
        <dbReference type="Proteomes" id="UP000436088"/>
    </source>
</evidence>